<dbReference type="PANTHER" id="PTHR30023:SF0">
    <property type="entry name" value="PENICILLIN-SENSITIVE CARBOXYPEPTIDASE A"/>
    <property type="match status" value="1"/>
</dbReference>
<dbReference type="GO" id="GO:0009002">
    <property type="term" value="F:serine-type D-Ala-D-Ala carboxypeptidase activity"/>
    <property type="evidence" value="ECO:0007669"/>
    <property type="project" value="UniProtKB-EC"/>
</dbReference>
<accession>A0A9D9I4I9</accession>
<dbReference type="Pfam" id="PF02113">
    <property type="entry name" value="Peptidase_S13"/>
    <property type="match status" value="1"/>
</dbReference>
<dbReference type="InterPro" id="IPR000667">
    <property type="entry name" value="Peptidase_S13"/>
</dbReference>
<dbReference type="PRINTS" id="PR00922">
    <property type="entry name" value="DADACBPTASE3"/>
</dbReference>
<sequence>MRNKFIQTSIWFAFTAIIAAFPATATDTDRFSRVIENCEKRHGCIISMLAVNMRGDTIAQRNSTYSMIPASVTKTVTTALALKELGPDFRFETSIAYSGHIDSTGILHGDIYIVGGADPTLASTLPRQDSVFNIWHRAVKAAGIDSIAGSVIGDDRFFPDEAAAGSWELGDLGTYYGSGASGLSFHENYISLRITPSEHPEGRPDIEQLFPRTPWMEIENLAVTGRRKSGNSLYMLASEIEPVSQLRGSYPIDGGTSIEKCSNKYPAMTCAYHFDKYLGSHGINSAFGAMDTRRFTTRAAYGFQDRDSLTYIVTTYSAPLSYIVSKTNKESNNLYAETLFKMTGKAVSGSATYDASCKAAEKLLKGMGLETAGYKQVDGSGLSRQNLMSPAFLCRFLKTTAKAPYGKTFIESLPVPGKEGTLKYVLRETDRGQSSRIRAKSGSMSGVKCYAGYILGDTPEDMIVFAIMSNNNAGKSSGVQDTLETLMELLLGQ</sequence>
<comment type="similarity">
    <text evidence="1">Belongs to the peptidase S13 family.</text>
</comment>
<dbReference type="SUPFAM" id="SSF56601">
    <property type="entry name" value="beta-lactamase/transpeptidase-like"/>
    <property type="match status" value="1"/>
</dbReference>
<dbReference type="GO" id="GO:0006508">
    <property type="term" value="P:proteolysis"/>
    <property type="evidence" value="ECO:0007669"/>
    <property type="project" value="InterPro"/>
</dbReference>
<organism evidence="4 5">
    <name type="scientific">Candidatus Merdivivens pullistercoris</name>
    <dbReference type="NCBI Taxonomy" id="2840873"/>
    <lineage>
        <taxon>Bacteria</taxon>
        <taxon>Pseudomonadati</taxon>
        <taxon>Bacteroidota</taxon>
        <taxon>Bacteroidia</taxon>
        <taxon>Bacteroidales</taxon>
        <taxon>Muribaculaceae</taxon>
        <taxon>Muribaculaceae incertae sedis</taxon>
        <taxon>Candidatus Merdivivens</taxon>
    </lineage>
</organism>
<dbReference type="Proteomes" id="UP000823597">
    <property type="component" value="Unassembled WGS sequence"/>
</dbReference>
<comment type="caution">
    <text evidence="4">The sequence shown here is derived from an EMBL/GenBank/DDBJ whole genome shotgun (WGS) entry which is preliminary data.</text>
</comment>
<proteinExistence type="inferred from homology"/>
<keyword evidence="4" id="KW-0645">Protease</keyword>
<evidence type="ECO:0000256" key="2">
    <source>
        <dbReference type="ARBA" id="ARBA00022801"/>
    </source>
</evidence>
<dbReference type="AlphaFoldDB" id="A0A9D9I4I9"/>
<gene>
    <name evidence="4" type="primary">dacB</name>
    <name evidence="4" type="ORF">IAB93_07245</name>
</gene>
<feature type="signal peptide" evidence="3">
    <location>
        <begin position="1"/>
        <end position="25"/>
    </location>
</feature>
<reference evidence="4" key="2">
    <citation type="journal article" date="2021" name="PeerJ">
        <title>Extensive microbial diversity within the chicken gut microbiome revealed by metagenomics and culture.</title>
        <authorList>
            <person name="Gilroy R."/>
            <person name="Ravi A."/>
            <person name="Getino M."/>
            <person name="Pursley I."/>
            <person name="Horton D.L."/>
            <person name="Alikhan N.F."/>
            <person name="Baker D."/>
            <person name="Gharbi K."/>
            <person name="Hall N."/>
            <person name="Watson M."/>
            <person name="Adriaenssens E.M."/>
            <person name="Foster-Nyarko E."/>
            <person name="Jarju S."/>
            <person name="Secka A."/>
            <person name="Antonio M."/>
            <person name="Oren A."/>
            <person name="Chaudhuri R.R."/>
            <person name="La Ragione R."/>
            <person name="Hildebrand F."/>
            <person name="Pallen M.J."/>
        </authorList>
    </citation>
    <scope>NUCLEOTIDE SEQUENCE</scope>
    <source>
        <strain evidence="4">10037</strain>
    </source>
</reference>
<reference evidence="4" key="1">
    <citation type="submission" date="2020-10" db="EMBL/GenBank/DDBJ databases">
        <authorList>
            <person name="Gilroy R."/>
        </authorList>
    </citation>
    <scope>NUCLEOTIDE SEQUENCE</scope>
    <source>
        <strain evidence="4">10037</strain>
    </source>
</reference>
<dbReference type="GO" id="GO:0000270">
    <property type="term" value="P:peptidoglycan metabolic process"/>
    <property type="evidence" value="ECO:0007669"/>
    <property type="project" value="TreeGrafter"/>
</dbReference>
<evidence type="ECO:0000313" key="5">
    <source>
        <dbReference type="Proteomes" id="UP000823597"/>
    </source>
</evidence>
<evidence type="ECO:0000256" key="3">
    <source>
        <dbReference type="SAM" id="SignalP"/>
    </source>
</evidence>
<dbReference type="Gene3D" id="3.50.80.20">
    <property type="entry name" value="D-Ala-D-Ala carboxypeptidase C, peptidase S13"/>
    <property type="match status" value="1"/>
</dbReference>
<dbReference type="PANTHER" id="PTHR30023">
    <property type="entry name" value="D-ALANYL-D-ALANINE CARBOXYPEPTIDASE"/>
    <property type="match status" value="1"/>
</dbReference>
<dbReference type="EC" id="3.4.16.4" evidence="4"/>
<protein>
    <submittedName>
        <fullName evidence="4">D-alanyl-D-alanine carboxypeptidase/D-alanyl-D-alanine-endopeptidase</fullName>
        <ecNumber evidence="4">3.4.16.4</ecNumber>
    </submittedName>
</protein>
<keyword evidence="2 4" id="KW-0378">Hydrolase</keyword>
<dbReference type="Gene3D" id="3.40.710.10">
    <property type="entry name" value="DD-peptidase/beta-lactamase superfamily"/>
    <property type="match status" value="1"/>
</dbReference>
<evidence type="ECO:0000256" key="1">
    <source>
        <dbReference type="ARBA" id="ARBA00006096"/>
    </source>
</evidence>
<dbReference type="InterPro" id="IPR012338">
    <property type="entry name" value="Beta-lactam/transpept-like"/>
</dbReference>
<feature type="chain" id="PRO_5038427958" evidence="3">
    <location>
        <begin position="26"/>
        <end position="493"/>
    </location>
</feature>
<name>A0A9D9I4I9_9BACT</name>
<dbReference type="EMBL" id="JADIME010000076">
    <property type="protein sequence ID" value="MBO8465772.1"/>
    <property type="molecule type" value="Genomic_DNA"/>
</dbReference>
<dbReference type="NCBIfam" id="TIGR00666">
    <property type="entry name" value="PBP4"/>
    <property type="match status" value="1"/>
</dbReference>
<keyword evidence="3" id="KW-0732">Signal</keyword>
<evidence type="ECO:0000313" key="4">
    <source>
        <dbReference type="EMBL" id="MBO8465772.1"/>
    </source>
</evidence>
<keyword evidence="4" id="KW-0121">Carboxypeptidase</keyword>